<keyword evidence="4" id="KW-1185">Reference proteome</keyword>
<dbReference type="SUPFAM" id="SSF52172">
    <property type="entry name" value="CheY-like"/>
    <property type="match status" value="1"/>
</dbReference>
<keyword evidence="1" id="KW-0597">Phosphoprotein</keyword>
<dbReference type="RefSeq" id="WP_076955694.1">
    <property type="nucleotide sequence ID" value="NZ_MLCO01000012.1"/>
</dbReference>
<dbReference type="InterPro" id="IPR011006">
    <property type="entry name" value="CheY-like_superfamily"/>
</dbReference>
<dbReference type="Proteomes" id="UP000188879">
    <property type="component" value="Unassembled WGS sequence"/>
</dbReference>
<protein>
    <recommendedName>
        <fullName evidence="2">Response regulatory domain-containing protein</fullName>
    </recommendedName>
</protein>
<dbReference type="Gene3D" id="3.40.50.2300">
    <property type="match status" value="1"/>
</dbReference>
<gene>
    <name evidence="3" type="ORF">BKE38_01920</name>
</gene>
<evidence type="ECO:0000313" key="4">
    <source>
        <dbReference type="Proteomes" id="UP000188879"/>
    </source>
</evidence>
<sequence length="135" mass="14938">MTGKSRSSFIDGRVLIVEEQRETGEVICECLRSAGAEIVALVPTFAAALQLLLREPVDAVIFDADQISDSEAILLAEELDTRRMPSLMLNGEPVPAGSPLHEGRAEMLWPFSEVALQEMVRGLVQEARRRLPRPR</sequence>
<evidence type="ECO:0000313" key="3">
    <source>
        <dbReference type="EMBL" id="ONG58813.1"/>
    </source>
</evidence>
<feature type="domain" description="Response regulatory" evidence="2">
    <location>
        <begin position="13"/>
        <end position="135"/>
    </location>
</feature>
<reference evidence="3 4" key="1">
    <citation type="submission" date="2016-10" db="EMBL/GenBank/DDBJ databases">
        <title>Draft Genome sequence of Roseomonas sp. strain M3.</title>
        <authorList>
            <person name="Subhash Y."/>
            <person name="Lee S."/>
        </authorList>
    </citation>
    <scope>NUCLEOTIDE SEQUENCE [LARGE SCALE GENOMIC DNA]</scope>
    <source>
        <strain evidence="3 4">M3</strain>
    </source>
</reference>
<dbReference type="AlphaFoldDB" id="A0A1V2H8K5"/>
<evidence type="ECO:0000256" key="1">
    <source>
        <dbReference type="PROSITE-ProRule" id="PRU00169"/>
    </source>
</evidence>
<name>A0A1V2H8K5_9PROT</name>
<dbReference type="PROSITE" id="PS50110">
    <property type="entry name" value="RESPONSE_REGULATORY"/>
    <property type="match status" value="1"/>
</dbReference>
<organism evidence="3 4">
    <name type="scientific">Teichococcus deserti</name>
    <dbReference type="NCBI Taxonomy" id="1817963"/>
    <lineage>
        <taxon>Bacteria</taxon>
        <taxon>Pseudomonadati</taxon>
        <taxon>Pseudomonadota</taxon>
        <taxon>Alphaproteobacteria</taxon>
        <taxon>Acetobacterales</taxon>
        <taxon>Roseomonadaceae</taxon>
        <taxon>Roseomonas</taxon>
    </lineage>
</organism>
<proteinExistence type="predicted"/>
<dbReference type="GO" id="GO:0000160">
    <property type="term" value="P:phosphorelay signal transduction system"/>
    <property type="evidence" value="ECO:0007669"/>
    <property type="project" value="InterPro"/>
</dbReference>
<dbReference type="EMBL" id="MLCO01000012">
    <property type="protein sequence ID" value="ONG58813.1"/>
    <property type="molecule type" value="Genomic_DNA"/>
</dbReference>
<feature type="modified residue" description="4-aspartylphosphate" evidence="1">
    <location>
        <position position="63"/>
    </location>
</feature>
<dbReference type="InterPro" id="IPR001789">
    <property type="entry name" value="Sig_transdc_resp-reg_receiver"/>
</dbReference>
<comment type="caution">
    <text evidence="3">The sequence shown here is derived from an EMBL/GenBank/DDBJ whole genome shotgun (WGS) entry which is preliminary data.</text>
</comment>
<evidence type="ECO:0000259" key="2">
    <source>
        <dbReference type="PROSITE" id="PS50110"/>
    </source>
</evidence>
<accession>A0A1V2H8K5</accession>